<accession>A0AAD7AHN5</accession>
<organism evidence="2 3">
    <name type="scientific">Mycena albidolilacea</name>
    <dbReference type="NCBI Taxonomy" id="1033008"/>
    <lineage>
        <taxon>Eukaryota</taxon>
        <taxon>Fungi</taxon>
        <taxon>Dikarya</taxon>
        <taxon>Basidiomycota</taxon>
        <taxon>Agaricomycotina</taxon>
        <taxon>Agaricomycetes</taxon>
        <taxon>Agaricomycetidae</taxon>
        <taxon>Agaricales</taxon>
        <taxon>Marasmiineae</taxon>
        <taxon>Mycenaceae</taxon>
        <taxon>Mycena</taxon>
    </lineage>
</organism>
<protein>
    <submittedName>
        <fullName evidence="2">Uncharacterized protein</fullName>
    </submittedName>
</protein>
<reference evidence="2" key="1">
    <citation type="submission" date="2023-03" db="EMBL/GenBank/DDBJ databases">
        <title>Massive genome expansion in bonnet fungi (Mycena s.s.) driven by repeated elements and novel gene families across ecological guilds.</title>
        <authorList>
            <consortium name="Lawrence Berkeley National Laboratory"/>
            <person name="Harder C.B."/>
            <person name="Miyauchi S."/>
            <person name="Viragh M."/>
            <person name="Kuo A."/>
            <person name="Thoen E."/>
            <person name="Andreopoulos B."/>
            <person name="Lu D."/>
            <person name="Skrede I."/>
            <person name="Drula E."/>
            <person name="Henrissat B."/>
            <person name="Morin E."/>
            <person name="Kohler A."/>
            <person name="Barry K."/>
            <person name="LaButti K."/>
            <person name="Morin E."/>
            <person name="Salamov A."/>
            <person name="Lipzen A."/>
            <person name="Mereny Z."/>
            <person name="Hegedus B."/>
            <person name="Baldrian P."/>
            <person name="Stursova M."/>
            <person name="Weitz H."/>
            <person name="Taylor A."/>
            <person name="Grigoriev I.V."/>
            <person name="Nagy L.G."/>
            <person name="Martin F."/>
            <person name="Kauserud H."/>
        </authorList>
    </citation>
    <scope>NUCLEOTIDE SEQUENCE</scope>
    <source>
        <strain evidence="2">CBHHK002</strain>
    </source>
</reference>
<feature type="compositionally biased region" description="Basic and acidic residues" evidence="1">
    <location>
        <begin position="195"/>
        <end position="204"/>
    </location>
</feature>
<evidence type="ECO:0000313" key="3">
    <source>
        <dbReference type="Proteomes" id="UP001218218"/>
    </source>
</evidence>
<evidence type="ECO:0000313" key="2">
    <source>
        <dbReference type="EMBL" id="KAJ7359147.1"/>
    </source>
</evidence>
<evidence type="ECO:0000256" key="1">
    <source>
        <dbReference type="SAM" id="MobiDB-lite"/>
    </source>
</evidence>
<name>A0AAD7AHN5_9AGAR</name>
<proteinExistence type="predicted"/>
<sequence>MKVVEDARISGGLADCEVIAENSALKVIEDACFGRSVRRVFPTVSSGLCGDVDLLRIKTSRNLKEVEDACVRLFRADCSETRVSGGLLGDLPRSIPLFLVWRHRHHKYTCNYIPAEPVNRLPKTCPLFPGLGDQGSQWMPWVLAGIAVYSREAQDTENGEAHSQRSRVPVEKLASQTDSDSCHAPDMQASTGGRCTKEYQEHRSQAGWHPPGVGVH</sequence>
<dbReference type="Proteomes" id="UP001218218">
    <property type="component" value="Unassembled WGS sequence"/>
</dbReference>
<gene>
    <name evidence="2" type="ORF">DFH08DRAFT_1037376</name>
</gene>
<keyword evidence="3" id="KW-1185">Reference proteome</keyword>
<feature type="region of interest" description="Disordered" evidence="1">
    <location>
        <begin position="155"/>
        <end position="216"/>
    </location>
</feature>
<comment type="caution">
    <text evidence="2">The sequence shown here is derived from an EMBL/GenBank/DDBJ whole genome shotgun (WGS) entry which is preliminary data.</text>
</comment>
<dbReference type="AlphaFoldDB" id="A0AAD7AHN5"/>
<dbReference type="EMBL" id="JARIHO010000006">
    <property type="protein sequence ID" value="KAJ7359147.1"/>
    <property type="molecule type" value="Genomic_DNA"/>
</dbReference>